<protein>
    <submittedName>
        <fullName evidence="1">Uncharacterized protein</fullName>
    </submittedName>
</protein>
<dbReference type="AlphaFoldDB" id="A0AAN9AJV4"/>
<gene>
    <name evidence="1" type="ORF">V1264_022122</name>
</gene>
<accession>A0AAN9AJV4</accession>
<reference evidence="1 2" key="1">
    <citation type="submission" date="2024-02" db="EMBL/GenBank/DDBJ databases">
        <title>Chromosome-scale genome assembly of the rough periwinkle Littorina saxatilis.</title>
        <authorList>
            <person name="De Jode A."/>
            <person name="Faria R."/>
            <person name="Formenti G."/>
            <person name="Sims Y."/>
            <person name="Smith T.P."/>
            <person name="Tracey A."/>
            <person name="Wood J.M.D."/>
            <person name="Zagrodzka Z.B."/>
            <person name="Johannesson K."/>
            <person name="Butlin R.K."/>
            <person name="Leder E.H."/>
        </authorList>
    </citation>
    <scope>NUCLEOTIDE SEQUENCE [LARGE SCALE GENOMIC DNA]</scope>
    <source>
        <strain evidence="1">Snail1</strain>
        <tissue evidence="1">Muscle</tissue>
    </source>
</reference>
<dbReference type="Proteomes" id="UP001374579">
    <property type="component" value="Unassembled WGS sequence"/>
</dbReference>
<sequence>MADTLFSKRSQTMYPYWTNYPPTVPTYPASQTMFRRQEPEHYTQPMKPFGRDTYQNWTDKWYDWAPPIRKEEELPKIADRREPCSRPWMFRPGTSAHPKWTKEGKDWPVDHDKFMTTGRPHTETTRARAIQRLWYRDQNLYPYSNMMTSSYRRPVYSVYGPMLRKEVYGLNHQHNRHGNMPFEDYY</sequence>
<organism evidence="1 2">
    <name type="scientific">Littorina saxatilis</name>
    <dbReference type="NCBI Taxonomy" id="31220"/>
    <lineage>
        <taxon>Eukaryota</taxon>
        <taxon>Metazoa</taxon>
        <taxon>Spiralia</taxon>
        <taxon>Lophotrochozoa</taxon>
        <taxon>Mollusca</taxon>
        <taxon>Gastropoda</taxon>
        <taxon>Caenogastropoda</taxon>
        <taxon>Littorinimorpha</taxon>
        <taxon>Littorinoidea</taxon>
        <taxon>Littorinidae</taxon>
        <taxon>Littorina</taxon>
    </lineage>
</organism>
<dbReference type="EMBL" id="JBAMIC010004070">
    <property type="protein sequence ID" value="KAK7088176.1"/>
    <property type="molecule type" value="Genomic_DNA"/>
</dbReference>
<evidence type="ECO:0000313" key="1">
    <source>
        <dbReference type="EMBL" id="KAK7088176.1"/>
    </source>
</evidence>
<comment type="caution">
    <text evidence="1">The sequence shown here is derived from an EMBL/GenBank/DDBJ whole genome shotgun (WGS) entry which is preliminary data.</text>
</comment>
<evidence type="ECO:0000313" key="2">
    <source>
        <dbReference type="Proteomes" id="UP001374579"/>
    </source>
</evidence>
<name>A0AAN9AJV4_9CAEN</name>
<proteinExistence type="predicted"/>
<keyword evidence="2" id="KW-1185">Reference proteome</keyword>